<reference evidence="9 11" key="1">
    <citation type="submission" date="2019-05" db="EMBL/GenBank/DDBJ databases">
        <title>Mumia sp. nov., isolated from the intestinal contents of plateau pika (Ochotona curzoniae) in the Qinghai-Tibet plateau of China.</title>
        <authorList>
            <person name="Tian Z."/>
        </authorList>
    </citation>
    <scope>NUCLEOTIDE SEQUENCE [LARGE SCALE GENOMIC DNA]</scope>
    <source>
        <strain evidence="11">527</strain>
        <strain evidence="9">Z527</strain>
    </source>
</reference>
<feature type="domain" description="ABC3 transporter permease C-terminal" evidence="8">
    <location>
        <begin position="251"/>
        <end position="371"/>
    </location>
</feature>
<evidence type="ECO:0000256" key="6">
    <source>
        <dbReference type="ARBA" id="ARBA00038076"/>
    </source>
</evidence>
<dbReference type="PANTHER" id="PTHR30572:SF4">
    <property type="entry name" value="ABC TRANSPORTER PERMEASE YTRF"/>
    <property type="match status" value="1"/>
</dbReference>
<name>A0A5C4ME76_9ACTN</name>
<dbReference type="EMBL" id="VDFR01000107">
    <property type="protein sequence ID" value="TNC40993.1"/>
    <property type="molecule type" value="Genomic_DNA"/>
</dbReference>
<feature type="transmembrane region" description="Helical" evidence="7">
    <location>
        <begin position="248"/>
        <end position="273"/>
    </location>
</feature>
<evidence type="ECO:0000256" key="1">
    <source>
        <dbReference type="ARBA" id="ARBA00004651"/>
    </source>
</evidence>
<dbReference type="InterPro" id="IPR003838">
    <property type="entry name" value="ABC3_permease_C"/>
</dbReference>
<dbReference type="GO" id="GO:0005886">
    <property type="term" value="C:plasma membrane"/>
    <property type="evidence" value="ECO:0007669"/>
    <property type="project" value="UniProtKB-SubCell"/>
</dbReference>
<evidence type="ECO:0000256" key="4">
    <source>
        <dbReference type="ARBA" id="ARBA00022989"/>
    </source>
</evidence>
<keyword evidence="4 7" id="KW-1133">Transmembrane helix</keyword>
<dbReference type="PANTHER" id="PTHR30572">
    <property type="entry name" value="MEMBRANE COMPONENT OF TRANSPORTER-RELATED"/>
    <property type="match status" value="1"/>
</dbReference>
<feature type="transmembrane region" description="Helical" evidence="7">
    <location>
        <begin position="300"/>
        <end position="326"/>
    </location>
</feature>
<dbReference type="EMBL" id="VDFR01000027">
    <property type="protein sequence ID" value="TNC49263.1"/>
    <property type="molecule type" value="Genomic_DNA"/>
</dbReference>
<feature type="transmembrane region" description="Helical" evidence="7">
    <location>
        <begin position="774"/>
        <end position="794"/>
    </location>
</feature>
<accession>A0A5C4ME76</accession>
<organism evidence="9 11">
    <name type="scientific">Mumia zhuanghuii</name>
    <dbReference type="NCBI Taxonomy" id="2585211"/>
    <lineage>
        <taxon>Bacteria</taxon>
        <taxon>Bacillati</taxon>
        <taxon>Actinomycetota</taxon>
        <taxon>Actinomycetes</taxon>
        <taxon>Propionibacteriales</taxon>
        <taxon>Nocardioidaceae</taxon>
        <taxon>Mumia</taxon>
    </lineage>
</organism>
<dbReference type="Pfam" id="PF02687">
    <property type="entry name" value="FtsX"/>
    <property type="match status" value="2"/>
</dbReference>
<evidence type="ECO:0000256" key="7">
    <source>
        <dbReference type="SAM" id="Phobius"/>
    </source>
</evidence>
<feature type="transmembrane region" description="Helical" evidence="7">
    <location>
        <begin position="390"/>
        <end position="409"/>
    </location>
</feature>
<gene>
    <name evidence="10" type="ORF">FHE65_05965</name>
    <name evidence="9" type="ORF">FHE65_22690</name>
</gene>
<keyword evidence="3 7" id="KW-0812">Transmembrane</keyword>
<evidence type="ECO:0000313" key="11">
    <source>
        <dbReference type="Proteomes" id="UP000306740"/>
    </source>
</evidence>
<dbReference type="OrthoDB" id="9780560at2"/>
<comment type="caution">
    <text evidence="9">The sequence shown here is derived from an EMBL/GenBank/DDBJ whole genome shotgun (WGS) entry which is preliminary data.</text>
</comment>
<evidence type="ECO:0000313" key="10">
    <source>
        <dbReference type="EMBL" id="TNC49263.1"/>
    </source>
</evidence>
<evidence type="ECO:0000313" key="9">
    <source>
        <dbReference type="EMBL" id="TNC40993.1"/>
    </source>
</evidence>
<dbReference type="AlphaFoldDB" id="A0A5C4ME76"/>
<dbReference type="GO" id="GO:0022857">
    <property type="term" value="F:transmembrane transporter activity"/>
    <property type="evidence" value="ECO:0007669"/>
    <property type="project" value="TreeGrafter"/>
</dbReference>
<feature type="transmembrane region" description="Helical" evidence="7">
    <location>
        <begin position="338"/>
        <end position="362"/>
    </location>
</feature>
<feature type="transmembrane region" description="Helical" evidence="7">
    <location>
        <begin position="16"/>
        <end position="36"/>
    </location>
</feature>
<feature type="transmembrane region" description="Helical" evidence="7">
    <location>
        <begin position="678"/>
        <end position="707"/>
    </location>
</feature>
<dbReference type="RefSeq" id="WP_139105505.1">
    <property type="nucleotide sequence ID" value="NZ_VDFR01000027.1"/>
</dbReference>
<comment type="subcellular location">
    <subcellularLocation>
        <location evidence="1">Cell membrane</location>
        <topology evidence="1">Multi-pass membrane protein</topology>
    </subcellularLocation>
</comment>
<feature type="transmembrane region" description="Helical" evidence="7">
    <location>
        <begin position="415"/>
        <end position="437"/>
    </location>
</feature>
<feature type="transmembrane region" description="Helical" evidence="7">
    <location>
        <begin position="474"/>
        <end position="493"/>
    </location>
</feature>
<feature type="transmembrane region" description="Helical" evidence="7">
    <location>
        <begin position="728"/>
        <end position="754"/>
    </location>
</feature>
<dbReference type="Proteomes" id="UP000306740">
    <property type="component" value="Unassembled WGS sequence"/>
</dbReference>
<evidence type="ECO:0000259" key="8">
    <source>
        <dbReference type="Pfam" id="PF02687"/>
    </source>
</evidence>
<sequence>MRTLLWGSLRGHARRYVAAAVAIVMAVAFMVAVNALSGAARDGARAEIVDQYAGADAVVDGAGLDAATALRLAEGVSGLEGVEASVANLRSFLTVVVGPSRHTMSVGTVADDDALRWQDVVEGRAPDGPGQVLVSSSAADRYGVAVGDVLTIEGDRTAPELVVTGLTTSTGGSLGSSVYVDEETTTTLGDVMWPVDVSVRTAVGETGAAVAAMTGSRSVDGRTVMTRDAWVDDTVAAVSRDIDVIQRLVLVFAAVAAFVGALVIANTITIVLAQRRRELALLRCIGATRRQITRSLWAESLVLGAVASAAGIATGWALALVAAAALGTWASGLTLGAVSLTAAGVAVPFGLGVAVAVGATLLPARRVARLAPLEALRPHETTGLDGRAGWFRLGAAVLMVGAGAAGLAVGTGDRLPIGLAGGMLSFLGVVVLAPLLIPRLLRTVGPLVGRTGVTGRLATGNVVRNPRRTASSSTALLVGVTLITTVVVGMASLRTTVDRELDQSYALDVGLVASETVLPSDLDTEVAAVGDIESVAVLRGATLEMDGHQVLALEVDEAAAAVLRGKHPVPEAGEIVIGEELASELPEGYGETARVRGGGGVVTMTPRGGGSLGTVVLVPSGTLAELGTTGGPRAVWARAGDGAPAEQVTADVATIAPAGGQVVGSMAQRGWVTFQLDVMLTVTVGLLAVAVLIAAVGLAGALSLSVLERTRENALLRALGLSRRGVRLTLGVEALLIAGVGAVLGTALGTTYGWLGLRAASAGLVDDVALSIPWGQVVIVLGATTLTGLLASVLPARRATRVAPAEGIAAL</sequence>
<keyword evidence="2" id="KW-1003">Cell membrane</keyword>
<keyword evidence="5 7" id="KW-0472">Membrane</keyword>
<feature type="domain" description="ABC3 transporter permease C-terminal" evidence="8">
    <location>
        <begin position="686"/>
        <end position="802"/>
    </location>
</feature>
<dbReference type="InterPro" id="IPR050250">
    <property type="entry name" value="Macrolide_Exporter_MacB"/>
</dbReference>
<protein>
    <submittedName>
        <fullName evidence="9">FtsX-like permease family protein</fullName>
    </submittedName>
</protein>
<proteinExistence type="inferred from homology"/>
<comment type="similarity">
    <text evidence="6">Belongs to the ABC-4 integral membrane protein family.</text>
</comment>
<evidence type="ECO:0000256" key="5">
    <source>
        <dbReference type="ARBA" id="ARBA00023136"/>
    </source>
</evidence>
<evidence type="ECO:0000256" key="2">
    <source>
        <dbReference type="ARBA" id="ARBA00022475"/>
    </source>
</evidence>
<evidence type="ECO:0000256" key="3">
    <source>
        <dbReference type="ARBA" id="ARBA00022692"/>
    </source>
</evidence>